<evidence type="ECO:0000313" key="1">
    <source>
        <dbReference type="EMBL" id="AFL76244.1"/>
    </source>
</evidence>
<dbReference type="STRING" id="765911.Thivi_4442"/>
<keyword evidence="2" id="KW-1185">Reference proteome</keyword>
<evidence type="ECO:0000313" key="2">
    <source>
        <dbReference type="Proteomes" id="UP000006062"/>
    </source>
</evidence>
<reference evidence="1 2" key="1">
    <citation type="submission" date="2012-06" db="EMBL/GenBank/DDBJ databases">
        <title>Complete sequence of Thiocystis violascens DSM 198.</title>
        <authorList>
            <consortium name="US DOE Joint Genome Institute"/>
            <person name="Lucas S."/>
            <person name="Han J."/>
            <person name="Lapidus A."/>
            <person name="Cheng J.-F."/>
            <person name="Goodwin L."/>
            <person name="Pitluck S."/>
            <person name="Peters L."/>
            <person name="Ovchinnikova G."/>
            <person name="Teshima H."/>
            <person name="Detter J.C."/>
            <person name="Han C."/>
            <person name="Tapia R."/>
            <person name="Land M."/>
            <person name="Hauser L."/>
            <person name="Kyrpides N."/>
            <person name="Ivanova N."/>
            <person name="Pagani I."/>
            <person name="Vogl K."/>
            <person name="Liu Z."/>
            <person name="Frigaard N.-U."/>
            <person name="Bryant D."/>
            <person name="Woyke T."/>
        </authorList>
    </citation>
    <scope>NUCLEOTIDE SEQUENCE [LARGE SCALE GENOMIC DNA]</scope>
    <source>
        <strain evidence="2">ATCC 17096 / DSM 198 / 6111</strain>
    </source>
</reference>
<accession>I3YGX6</accession>
<protein>
    <submittedName>
        <fullName evidence="1">Uncharacterized protein</fullName>
    </submittedName>
</protein>
<dbReference type="KEGG" id="tvi:Thivi_4442"/>
<dbReference type="eggNOG" id="ENOG502Z7RQ">
    <property type="taxonomic scope" value="Bacteria"/>
</dbReference>
<dbReference type="RefSeq" id="WP_014780620.1">
    <property type="nucleotide sequence ID" value="NC_018012.1"/>
</dbReference>
<proteinExistence type="predicted"/>
<dbReference type="EMBL" id="CP003154">
    <property type="protein sequence ID" value="AFL76244.1"/>
    <property type="molecule type" value="Genomic_DNA"/>
</dbReference>
<name>I3YGX6_THIV6</name>
<dbReference type="AlphaFoldDB" id="I3YGX6"/>
<gene>
    <name evidence="1" type="ordered locus">Thivi_4442</name>
</gene>
<sequence length="333" mass="34211">MSILASELLWLRPALQSDTVPAQNGGRCTQTPIVSGVKNNLFPDVSAAQRAAGVEHWRKVFVAVKNADNLPLVDPRFSIEIGTPGDSHVLLYPGTLTDTLDQVTARPYGYGTLASAADAADTEISVTTEADFSVMTTKPFQVGDLVRIDARTTVLDSGLSEYAEIDSVAYTGTALTLGLTAGLTNAYSAGAKIASVIEPGDLATAVSGKSMTGGVTYDDTAYPIAVPQIGGIYQTWTVTVTDHATGALSVSGDLIGAVGTGSTGVNLSPSNPNGGTYFTLDADGWGGTPATGDTLVFTTSPAVCPLWYRRIVPAGAAAISSDPVSVCVEGESA</sequence>
<dbReference type="OrthoDB" id="8477619at2"/>
<dbReference type="Proteomes" id="UP000006062">
    <property type="component" value="Chromosome"/>
</dbReference>
<organism evidence="1 2">
    <name type="scientific">Thiocystis violascens (strain ATCC 17096 / DSM 198 / 6111)</name>
    <name type="common">Chromatium violascens</name>
    <dbReference type="NCBI Taxonomy" id="765911"/>
    <lineage>
        <taxon>Bacteria</taxon>
        <taxon>Pseudomonadati</taxon>
        <taxon>Pseudomonadota</taxon>
        <taxon>Gammaproteobacteria</taxon>
        <taxon>Chromatiales</taxon>
        <taxon>Chromatiaceae</taxon>
        <taxon>Thiocystis</taxon>
    </lineage>
</organism>
<dbReference type="HOGENOM" id="CLU_806097_0_0_6"/>